<evidence type="ECO:0000259" key="2">
    <source>
        <dbReference type="Pfam" id="PF12550"/>
    </source>
</evidence>
<feature type="region of interest" description="Disordered" evidence="1">
    <location>
        <begin position="369"/>
        <end position="465"/>
    </location>
</feature>
<dbReference type="Proteomes" id="UP000738359">
    <property type="component" value="Unassembled WGS sequence"/>
</dbReference>
<keyword evidence="4" id="KW-1185">Reference proteome</keyword>
<sequence length="738" mass="83500">MGPPLNHPTPHMDGKTLQRMKEEQETFAQQVVERDGIAIWRAWCLDRKFEDGDWITPEKLTAYVDCEIPSRERTVVPTQSVVGSFVRPVLRLWGNQTAGKSSAGSSESGGFRLQEFSKQIQTLAKSSSIDLSVSPSLHSSISKPGLDRTEESVISELKQAQEAAKAKGITGMLVDPLLAKLLQDQTRFIQALVASASPAHTATGPALPPISPSSSHHHMSPSPVAARPTARSKRHPSQKNKITRFQADKIETPVWYGKDRFTKLKPGRIYRMSPNVKTVQDVLVEWLEGFESAPSIQELNTKYRTQWRGTDDPEKRLMYARSCIVREFKRLVLEDGKTEKEALELMEKDLSGCTLRTYADSIRTRINEGKRRQKLVKATRKGAAPLKTTASPPRGGSKHHKVDPGDESGEDRASESSSAEESDQSAEENNNRTDSTPGMTARRTTTQTALRDARRSTMTKAKHPDFPFPVNELENVADIWQEWYKGWKGDPPLEQLIEQHGRLFYRDKFSRYKHMFYAKQKIVRTLDQLIQDGFTEKDAIEKMEYYREGRKPQTLAAALHTIDWTGPLPSTSRRHSTPRQQHVDTQEETMEQEQPQHEQLQHEQLQQEYRYQAAEVQYQGAQRQLQDHSHHNITAFQGVHHERDDHAPFTDMVRSDVRSEMNVGGERAELDSVSAPTRPYELSSFMSPHHMAIYAERPKLEIVSDVAGAHEQDTLMASSTIGQLNAIKQLHPDVSGPD</sequence>
<proteinExistence type="predicted"/>
<dbReference type="InterPro" id="IPR052146">
    <property type="entry name" value="HOT1"/>
</dbReference>
<evidence type="ECO:0000256" key="1">
    <source>
        <dbReference type="SAM" id="MobiDB-lite"/>
    </source>
</evidence>
<feature type="domain" description="Transcription activator GCR1-like" evidence="2">
    <location>
        <begin position="270"/>
        <end position="348"/>
    </location>
</feature>
<feature type="compositionally biased region" description="Basic residues" evidence="1">
    <location>
        <begin position="230"/>
        <end position="241"/>
    </location>
</feature>
<feature type="region of interest" description="Disordered" evidence="1">
    <location>
        <begin position="200"/>
        <end position="241"/>
    </location>
</feature>
<dbReference type="AlphaFoldDB" id="A0A9P6M6V9"/>
<feature type="region of interest" description="Disordered" evidence="1">
    <location>
        <begin position="564"/>
        <end position="601"/>
    </location>
</feature>
<dbReference type="GO" id="GO:0060963">
    <property type="term" value="P:positive regulation of ribosomal protein gene transcription by RNA polymerase II"/>
    <property type="evidence" value="ECO:0007669"/>
    <property type="project" value="TreeGrafter"/>
</dbReference>
<comment type="caution">
    <text evidence="3">The sequence shown here is derived from an EMBL/GenBank/DDBJ whole genome shotgun (WGS) entry which is preliminary data.</text>
</comment>
<name>A0A9P6M6V9_MORAP</name>
<accession>A0A9P6M6V9</accession>
<reference evidence="3" key="1">
    <citation type="journal article" date="2020" name="Fungal Divers.">
        <title>Resolving the Mortierellaceae phylogeny through synthesis of multi-gene phylogenetics and phylogenomics.</title>
        <authorList>
            <person name="Vandepol N."/>
            <person name="Liber J."/>
            <person name="Desiro A."/>
            <person name="Na H."/>
            <person name="Kennedy M."/>
            <person name="Barry K."/>
            <person name="Grigoriev I.V."/>
            <person name="Miller A.N."/>
            <person name="O'Donnell K."/>
            <person name="Stajich J.E."/>
            <person name="Bonito G."/>
        </authorList>
    </citation>
    <scope>NUCLEOTIDE SEQUENCE</scope>
    <source>
        <strain evidence="3">CK1249</strain>
    </source>
</reference>
<dbReference type="InterPro" id="IPR022210">
    <property type="entry name" value="TF_GCR1-like"/>
</dbReference>
<protein>
    <recommendedName>
        <fullName evidence="2">Transcription activator GCR1-like domain-containing protein</fullName>
    </recommendedName>
</protein>
<dbReference type="EMBL" id="JAAAHY010000032">
    <property type="protein sequence ID" value="KAF9968204.1"/>
    <property type="molecule type" value="Genomic_DNA"/>
</dbReference>
<feature type="compositionally biased region" description="Low complexity" evidence="1">
    <location>
        <begin position="440"/>
        <end position="450"/>
    </location>
</feature>
<dbReference type="Pfam" id="PF12550">
    <property type="entry name" value="GCR1_C"/>
    <property type="match status" value="2"/>
</dbReference>
<organism evidence="3 4">
    <name type="scientific">Mortierella alpina</name>
    <name type="common">Oleaginous fungus</name>
    <name type="synonym">Mortierella renispora</name>
    <dbReference type="NCBI Taxonomy" id="64518"/>
    <lineage>
        <taxon>Eukaryota</taxon>
        <taxon>Fungi</taxon>
        <taxon>Fungi incertae sedis</taxon>
        <taxon>Mucoromycota</taxon>
        <taxon>Mortierellomycotina</taxon>
        <taxon>Mortierellomycetes</taxon>
        <taxon>Mortierellales</taxon>
        <taxon>Mortierellaceae</taxon>
        <taxon>Mortierella</taxon>
    </lineage>
</organism>
<dbReference type="GO" id="GO:0000981">
    <property type="term" value="F:DNA-binding transcription factor activity, RNA polymerase II-specific"/>
    <property type="evidence" value="ECO:0007669"/>
    <property type="project" value="TreeGrafter"/>
</dbReference>
<dbReference type="PANTHER" id="PTHR37784:SF2">
    <property type="entry name" value="HIGH-OSMOLARITY-INDUCED TRANSCRIPTION PROTEIN 1"/>
    <property type="match status" value="1"/>
</dbReference>
<dbReference type="OrthoDB" id="428577at2759"/>
<feature type="compositionally biased region" description="Basic residues" evidence="1">
    <location>
        <begin position="371"/>
        <end position="380"/>
    </location>
</feature>
<dbReference type="GO" id="GO:0000978">
    <property type="term" value="F:RNA polymerase II cis-regulatory region sequence-specific DNA binding"/>
    <property type="evidence" value="ECO:0007669"/>
    <property type="project" value="TreeGrafter"/>
</dbReference>
<evidence type="ECO:0000313" key="4">
    <source>
        <dbReference type="Proteomes" id="UP000738359"/>
    </source>
</evidence>
<gene>
    <name evidence="3" type="ORF">BGZ70_005885</name>
</gene>
<feature type="domain" description="Transcription activator GCR1-like" evidence="2">
    <location>
        <begin position="472"/>
        <end position="547"/>
    </location>
</feature>
<evidence type="ECO:0000313" key="3">
    <source>
        <dbReference type="EMBL" id="KAF9968204.1"/>
    </source>
</evidence>
<dbReference type="PANTHER" id="PTHR37784">
    <property type="entry name" value="PROTEIN MSN1"/>
    <property type="match status" value="1"/>
</dbReference>